<keyword evidence="3" id="KW-0862">Zinc</keyword>
<evidence type="ECO:0000256" key="1">
    <source>
        <dbReference type="ARBA" id="ARBA00022723"/>
    </source>
</evidence>
<dbReference type="InterPro" id="IPR035896">
    <property type="entry name" value="AN1-like_Znf"/>
</dbReference>
<keyword evidence="1" id="KW-0479">Metal-binding</keyword>
<feature type="non-terminal residue" evidence="7">
    <location>
        <position position="1"/>
    </location>
</feature>
<proteinExistence type="predicted"/>
<evidence type="ECO:0000259" key="6">
    <source>
        <dbReference type="PROSITE" id="PS51039"/>
    </source>
</evidence>
<feature type="domain" description="AN1-type" evidence="6">
    <location>
        <begin position="19"/>
        <end position="67"/>
    </location>
</feature>
<dbReference type="Gene3D" id="4.10.1110.10">
    <property type="entry name" value="AN1-like Zinc finger"/>
    <property type="match status" value="1"/>
</dbReference>
<dbReference type="Pfam" id="PF25327">
    <property type="entry name" value="UBL_ZFAND1"/>
    <property type="match status" value="1"/>
</dbReference>
<evidence type="ECO:0000256" key="2">
    <source>
        <dbReference type="ARBA" id="ARBA00022771"/>
    </source>
</evidence>
<dbReference type="Proteomes" id="UP000243876">
    <property type="component" value="Unassembled WGS sequence"/>
</dbReference>
<dbReference type="EMBL" id="CENE01000022">
    <property type="protein sequence ID" value="CEQ42221.1"/>
    <property type="molecule type" value="Genomic_DNA"/>
</dbReference>
<dbReference type="OrthoDB" id="431929at2759"/>
<gene>
    <name evidence="7" type="primary">SPOSA6832_04006</name>
</gene>
<evidence type="ECO:0000256" key="3">
    <source>
        <dbReference type="ARBA" id="ARBA00022833"/>
    </source>
</evidence>
<dbReference type="GO" id="GO:0008270">
    <property type="term" value="F:zinc ion binding"/>
    <property type="evidence" value="ECO:0007669"/>
    <property type="project" value="UniProtKB-KW"/>
</dbReference>
<keyword evidence="2 4" id="KW-0863">Zinc-finger</keyword>
<protein>
    <submittedName>
        <fullName evidence="7">SPOSA6832_04006-mRNA-1:cds</fullName>
    </submittedName>
</protein>
<feature type="region of interest" description="Disordered" evidence="5">
    <location>
        <begin position="93"/>
        <end position="126"/>
    </location>
</feature>
<dbReference type="InterPro" id="IPR000058">
    <property type="entry name" value="Znf_AN1"/>
</dbReference>
<accession>A0A0D6ER43</accession>
<feature type="region of interest" description="Disordered" evidence="5">
    <location>
        <begin position="1"/>
        <end position="24"/>
    </location>
</feature>
<dbReference type="SUPFAM" id="SSF118310">
    <property type="entry name" value="AN1-like Zinc finger"/>
    <property type="match status" value="1"/>
</dbReference>
<dbReference type="AlphaFoldDB" id="A0A0D6ER43"/>
<organism evidence="7 8">
    <name type="scientific">Sporidiobolus salmonicolor</name>
    <name type="common">Yeast-like fungus</name>
    <name type="synonym">Sporobolomyces salmonicolor</name>
    <dbReference type="NCBI Taxonomy" id="5005"/>
    <lineage>
        <taxon>Eukaryota</taxon>
        <taxon>Fungi</taxon>
        <taxon>Dikarya</taxon>
        <taxon>Basidiomycota</taxon>
        <taxon>Pucciniomycotina</taxon>
        <taxon>Microbotryomycetes</taxon>
        <taxon>Sporidiobolales</taxon>
        <taxon>Sporidiobolaceae</taxon>
        <taxon>Sporobolomyces</taxon>
    </lineage>
</organism>
<dbReference type="Pfam" id="PF01428">
    <property type="entry name" value="zf-AN1"/>
    <property type="match status" value="1"/>
</dbReference>
<evidence type="ECO:0000313" key="8">
    <source>
        <dbReference type="Proteomes" id="UP000243876"/>
    </source>
</evidence>
<name>A0A0D6ER43_SPOSA</name>
<reference evidence="8" key="1">
    <citation type="submission" date="2015-02" db="EMBL/GenBank/DDBJ databases">
        <authorList>
            <person name="Gon?alves P."/>
        </authorList>
    </citation>
    <scope>NUCLEOTIDE SEQUENCE [LARGE SCALE GENOMIC DNA]</scope>
</reference>
<keyword evidence="8" id="KW-1185">Reference proteome</keyword>
<dbReference type="PROSITE" id="PS51039">
    <property type="entry name" value="ZF_AN1"/>
    <property type="match status" value="1"/>
</dbReference>
<dbReference type="InterPro" id="IPR057358">
    <property type="entry name" value="UBL_ZFAND1-like"/>
</dbReference>
<evidence type="ECO:0000256" key="4">
    <source>
        <dbReference type="PROSITE-ProRule" id="PRU00449"/>
    </source>
</evidence>
<evidence type="ECO:0000313" key="7">
    <source>
        <dbReference type="EMBL" id="CEQ42221.1"/>
    </source>
</evidence>
<feature type="compositionally biased region" description="Low complexity" evidence="5">
    <location>
        <begin position="1"/>
        <end position="12"/>
    </location>
</feature>
<sequence length="281" mass="29916">MSSNRSSSSSSAAPPPPPADLGTHCSLPSCNALDFLPLRCTRCALEFCRHHAPPAEHHCAHDDPARPLRLEAAGTARARARDGPELKELLPDLKRHRPAHRPGAGAGAGADDEGTGGEEHAKRAKQAAALAALRKSFDEAKMKAATGAPVATAPAKKVNPTLELMKLKQRAKGADPRKRDGDVPMSERVYLTVRLLEGQERVEKSMKEVWVHKTVTGGKALDLFADLFKLNNVNNTTSDPAKLLVLALSSDPPTRIALADPLSSTVSNGAPVLLLREADLS</sequence>
<evidence type="ECO:0000256" key="5">
    <source>
        <dbReference type="SAM" id="MobiDB-lite"/>
    </source>
</evidence>